<dbReference type="SUPFAM" id="SSF53720">
    <property type="entry name" value="ALDH-like"/>
    <property type="match status" value="1"/>
</dbReference>
<name>A0A3M5EYV0_PSEAI</name>
<dbReference type="EMBL" id="RBSQ01000033">
    <property type="protein sequence ID" value="RMS66303.1"/>
    <property type="molecule type" value="Genomic_DNA"/>
</dbReference>
<dbReference type="Proteomes" id="UP000270834">
    <property type="component" value="Unassembled WGS sequence"/>
</dbReference>
<dbReference type="InterPro" id="IPR016162">
    <property type="entry name" value="Ald_DH_N"/>
</dbReference>
<dbReference type="InterPro" id="IPR016161">
    <property type="entry name" value="Ald_DH/histidinol_DH"/>
</dbReference>
<gene>
    <name evidence="3" type="ORF">ALP65_04100</name>
</gene>
<proteinExistence type="predicted"/>
<evidence type="ECO:0000313" key="3">
    <source>
        <dbReference type="EMBL" id="RMS66303.1"/>
    </source>
</evidence>
<accession>A0A3M5EYV0</accession>
<evidence type="ECO:0000256" key="1">
    <source>
        <dbReference type="ARBA" id="ARBA00023002"/>
    </source>
</evidence>
<reference evidence="3 4" key="1">
    <citation type="submission" date="2018-08" db="EMBL/GenBank/DDBJ databases">
        <title>Recombination of ecologically and evolutionarily significant loci maintains genetic cohesion in the Pseudomonas syringae species complex.</title>
        <authorList>
            <person name="Dillon M."/>
            <person name="Thakur S."/>
            <person name="Almeida R.N.D."/>
            <person name="Weir B.S."/>
            <person name="Guttman D.S."/>
        </authorList>
    </citation>
    <scope>NUCLEOTIDE SEQUENCE [LARGE SCALE GENOMIC DNA]</scope>
    <source>
        <strain evidence="3 4">ICMP 7846</strain>
    </source>
</reference>
<dbReference type="AlphaFoldDB" id="A0A3M5EYV0"/>
<feature type="non-terminal residue" evidence="3">
    <location>
        <position position="115"/>
    </location>
</feature>
<keyword evidence="1" id="KW-0560">Oxidoreductase</keyword>
<dbReference type="PANTHER" id="PTHR11699">
    <property type="entry name" value="ALDEHYDE DEHYDROGENASE-RELATED"/>
    <property type="match status" value="1"/>
</dbReference>
<dbReference type="InterPro" id="IPR015590">
    <property type="entry name" value="Aldehyde_DH_dom"/>
</dbReference>
<dbReference type="GO" id="GO:0016491">
    <property type="term" value="F:oxidoreductase activity"/>
    <property type="evidence" value="ECO:0007669"/>
    <property type="project" value="UniProtKB-KW"/>
</dbReference>
<feature type="domain" description="Aldehyde dehydrogenase" evidence="2">
    <location>
        <begin position="11"/>
        <end position="113"/>
    </location>
</feature>
<organism evidence="3 4">
    <name type="scientific">Pseudomonas aeruginosa</name>
    <dbReference type="NCBI Taxonomy" id="287"/>
    <lineage>
        <taxon>Bacteria</taxon>
        <taxon>Pseudomonadati</taxon>
        <taxon>Pseudomonadota</taxon>
        <taxon>Gammaproteobacteria</taxon>
        <taxon>Pseudomonadales</taxon>
        <taxon>Pseudomonadaceae</taxon>
        <taxon>Pseudomonas</taxon>
    </lineage>
</organism>
<dbReference type="Gene3D" id="3.40.605.10">
    <property type="entry name" value="Aldehyde Dehydrogenase, Chain A, domain 1"/>
    <property type="match status" value="1"/>
</dbReference>
<comment type="caution">
    <text evidence="3">The sequence shown here is derived from an EMBL/GenBank/DDBJ whole genome shotgun (WGS) entry which is preliminary data.</text>
</comment>
<evidence type="ECO:0000313" key="4">
    <source>
        <dbReference type="Proteomes" id="UP000270834"/>
    </source>
</evidence>
<dbReference type="Pfam" id="PF00171">
    <property type="entry name" value="Aldedh"/>
    <property type="match status" value="1"/>
</dbReference>
<evidence type="ECO:0000259" key="2">
    <source>
        <dbReference type="Pfam" id="PF00171"/>
    </source>
</evidence>
<protein>
    <recommendedName>
        <fullName evidence="2">Aldehyde dehydrogenase domain-containing protein</fullName>
    </recommendedName>
</protein>
<sequence length="115" mass="12511">MMSTHYIAGQWLAGQGETLESLDPVGQGVVWSGRGADAAQVDAAVRAAREAFPAWARRPLEQRIELLERFAATLKSRADELARAIGEETGKPLWESATEVTSMVNKVAISVQAFR</sequence>